<feature type="non-terminal residue" evidence="1">
    <location>
        <position position="84"/>
    </location>
</feature>
<dbReference type="EMBL" id="JAGMUV010000056">
    <property type="protein sequence ID" value="KAH7108961.1"/>
    <property type="molecule type" value="Genomic_DNA"/>
</dbReference>
<name>A0A9P9I5X8_9HYPO</name>
<dbReference type="SUPFAM" id="SSF56112">
    <property type="entry name" value="Protein kinase-like (PK-like)"/>
    <property type="match status" value="1"/>
</dbReference>
<evidence type="ECO:0000313" key="2">
    <source>
        <dbReference type="Proteomes" id="UP000738349"/>
    </source>
</evidence>
<dbReference type="InterPro" id="IPR011009">
    <property type="entry name" value="Kinase-like_dom_sf"/>
</dbReference>
<dbReference type="OrthoDB" id="2156052at2759"/>
<proteinExistence type="predicted"/>
<reference evidence="1" key="1">
    <citation type="journal article" date="2021" name="Nat. Commun.">
        <title>Genetic determinants of endophytism in the Arabidopsis root mycobiome.</title>
        <authorList>
            <person name="Mesny F."/>
            <person name="Miyauchi S."/>
            <person name="Thiergart T."/>
            <person name="Pickel B."/>
            <person name="Atanasova L."/>
            <person name="Karlsson M."/>
            <person name="Huettel B."/>
            <person name="Barry K.W."/>
            <person name="Haridas S."/>
            <person name="Chen C."/>
            <person name="Bauer D."/>
            <person name="Andreopoulos W."/>
            <person name="Pangilinan J."/>
            <person name="LaButti K."/>
            <person name="Riley R."/>
            <person name="Lipzen A."/>
            <person name="Clum A."/>
            <person name="Drula E."/>
            <person name="Henrissat B."/>
            <person name="Kohler A."/>
            <person name="Grigoriev I.V."/>
            <person name="Martin F.M."/>
            <person name="Hacquard S."/>
        </authorList>
    </citation>
    <scope>NUCLEOTIDE SEQUENCE</scope>
    <source>
        <strain evidence="1">MPI-CAGE-AT-0147</strain>
    </source>
</reference>
<keyword evidence="2" id="KW-1185">Reference proteome</keyword>
<gene>
    <name evidence="1" type="ORF">EDB81DRAFT_619048</name>
</gene>
<protein>
    <recommendedName>
        <fullName evidence="3">Protein kinase domain-containing protein</fullName>
    </recommendedName>
</protein>
<dbReference type="AlphaFoldDB" id="A0A9P9I5X8"/>
<evidence type="ECO:0008006" key="3">
    <source>
        <dbReference type="Google" id="ProtNLM"/>
    </source>
</evidence>
<comment type="caution">
    <text evidence="1">The sequence shown here is derived from an EMBL/GenBank/DDBJ whole genome shotgun (WGS) entry which is preliminary data.</text>
</comment>
<dbReference type="Proteomes" id="UP000738349">
    <property type="component" value="Unassembled WGS sequence"/>
</dbReference>
<evidence type="ECO:0000313" key="1">
    <source>
        <dbReference type="EMBL" id="KAH7108961.1"/>
    </source>
</evidence>
<organism evidence="1 2">
    <name type="scientific">Dactylonectria macrodidyma</name>
    <dbReference type="NCBI Taxonomy" id="307937"/>
    <lineage>
        <taxon>Eukaryota</taxon>
        <taxon>Fungi</taxon>
        <taxon>Dikarya</taxon>
        <taxon>Ascomycota</taxon>
        <taxon>Pezizomycotina</taxon>
        <taxon>Sordariomycetes</taxon>
        <taxon>Hypocreomycetidae</taxon>
        <taxon>Hypocreales</taxon>
        <taxon>Nectriaceae</taxon>
        <taxon>Dactylonectria</taxon>
    </lineage>
</organism>
<accession>A0A9P9I5X8</accession>
<feature type="non-terminal residue" evidence="1">
    <location>
        <position position="1"/>
    </location>
</feature>
<dbReference type="Gene3D" id="1.10.510.10">
    <property type="entry name" value="Transferase(Phosphotransferase) domain 1"/>
    <property type="match status" value="1"/>
</dbReference>
<sequence>PYYYDSGVYEHFMFLSYGGRPVLRELGEVDTGVTNEILTALSRLYQHSVLHCDAEPCNVLYDKRTGRCIIVDLMLAEFHARQPL</sequence>